<dbReference type="Proteomes" id="UP001165652">
    <property type="component" value="Unassembled WGS sequence"/>
</dbReference>
<feature type="transmembrane region" description="Helical" evidence="1">
    <location>
        <begin position="69"/>
        <end position="89"/>
    </location>
</feature>
<feature type="chain" id="PRO_5045682632" evidence="2">
    <location>
        <begin position="25"/>
        <end position="144"/>
    </location>
</feature>
<keyword evidence="4" id="KW-1185">Reference proteome</keyword>
<organism evidence="3 4">
    <name type="scientific">Rhodoplanes tepidamans</name>
    <name type="common">Rhodoplanes cryptolactis</name>
    <dbReference type="NCBI Taxonomy" id="200616"/>
    <lineage>
        <taxon>Bacteria</taxon>
        <taxon>Pseudomonadati</taxon>
        <taxon>Pseudomonadota</taxon>
        <taxon>Alphaproteobacteria</taxon>
        <taxon>Hyphomicrobiales</taxon>
        <taxon>Nitrobacteraceae</taxon>
        <taxon>Rhodoplanes</taxon>
    </lineage>
</organism>
<dbReference type="EMBL" id="JAQQLI010000031">
    <property type="protein sequence ID" value="MDC7787737.1"/>
    <property type="molecule type" value="Genomic_DNA"/>
</dbReference>
<evidence type="ECO:0000313" key="4">
    <source>
        <dbReference type="Proteomes" id="UP001165652"/>
    </source>
</evidence>
<reference evidence="3" key="2">
    <citation type="submission" date="2023-02" db="EMBL/GenBank/DDBJ databases">
        <authorList>
            <person name="Rayyan A."/>
            <person name="Meyer T."/>
            <person name="Kyndt J.A."/>
        </authorList>
    </citation>
    <scope>NUCLEOTIDE SEQUENCE</scope>
    <source>
        <strain evidence="3">DSM 9987</strain>
    </source>
</reference>
<reference evidence="3" key="1">
    <citation type="journal article" date="2023" name="Microbiol Resour">
        <title>Genome Sequences of Rhodoplanes serenus and Two Thermotolerant Strains, Rhodoplanes tepidamans and 'Rhodoplanes cryptolactis,' Further Refine the Genus.</title>
        <authorList>
            <person name="Rayyan A.A."/>
            <person name="Kyndt J.A."/>
        </authorList>
    </citation>
    <scope>NUCLEOTIDE SEQUENCE</scope>
    <source>
        <strain evidence="3">DSM 9987</strain>
    </source>
</reference>
<gene>
    <name evidence="3" type="ORF">PQJ73_18765</name>
</gene>
<evidence type="ECO:0000313" key="3">
    <source>
        <dbReference type="EMBL" id="MDC7787737.1"/>
    </source>
</evidence>
<keyword evidence="1" id="KW-0472">Membrane</keyword>
<comment type="caution">
    <text evidence="3">The sequence shown here is derived from an EMBL/GenBank/DDBJ whole genome shotgun (WGS) entry which is preliminary data.</text>
</comment>
<keyword evidence="1" id="KW-0812">Transmembrane</keyword>
<keyword evidence="1" id="KW-1133">Transmembrane helix</keyword>
<keyword evidence="2" id="KW-0732">Signal</keyword>
<feature type="signal peptide" evidence="2">
    <location>
        <begin position="1"/>
        <end position="24"/>
    </location>
</feature>
<dbReference type="RefSeq" id="WP_272778577.1">
    <property type="nucleotide sequence ID" value="NZ_JAQQLI010000031.1"/>
</dbReference>
<evidence type="ECO:0000256" key="1">
    <source>
        <dbReference type="SAM" id="Phobius"/>
    </source>
</evidence>
<protein>
    <submittedName>
        <fullName evidence="3">Uncharacterized protein</fullName>
    </submittedName>
</protein>
<feature type="transmembrane region" description="Helical" evidence="1">
    <location>
        <begin position="34"/>
        <end position="57"/>
    </location>
</feature>
<proteinExistence type="predicted"/>
<name>A0ABT5JDN6_RHOTP</name>
<evidence type="ECO:0000256" key="2">
    <source>
        <dbReference type="SAM" id="SignalP"/>
    </source>
</evidence>
<accession>A0ABT5JDN6</accession>
<feature type="transmembrane region" description="Helical" evidence="1">
    <location>
        <begin position="101"/>
        <end position="125"/>
    </location>
</feature>
<sequence length="144" mass="15019">MRPVRRLWIGPAVALGLVAPLQFAAVTAVDVADPVAALTLFLALAAVVGASFALVAWRRWTAAAVRWTAVLLLTALLTIGSGLLAYAVLGEHTPFGRNIMLGIALFVDATILLPAAVVVLVHWLALRVPPAPAGPADTTRREGS</sequence>